<accession>A0ABV9NAL7</accession>
<evidence type="ECO:0000313" key="2">
    <source>
        <dbReference type="EMBL" id="MFC4723633.1"/>
    </source>
</evidence>
<dbReference type="RefSeq" id="WP_387965252.1">
    <property type="nucleotide sequence ID" value="NZ_JBHSGP010000024.1"/>
</dbReference>
<evidence type="ECO:0000256" key="1">
    <source>
        <dbReference type="SAM" id="MobiDB-lite"/>
    </source>
</evidence>
<name>A0ABV9NAL7_9FLAO</name>
<protein>
    <recommendedName>
        <fullName evidence="4">Transcriptional regulator</fullName>
    </recommendedName>
</protein>
<reference evidence="3" key="1">
    <citation type="journal article" date="2019" name="Int. J. Syst. Evol. Microbiol.">
        <title>The Global Catalogue of Microorganisms (GCM) 10K type strain sequencing project: providing services to taxonomists for standard genome sequencing and annotation.</title>
        <authorList>
            <consortium name="The Broad Institute Genomics Platform"/>
            <consortium name="The Broad Institute Genome Sequencing Center for Infectious Disease"/>
            <person name="Wu L."/>
            <person name="Ma J."/>
        </authorList>
    </citation>
    <scope>NUCLEOTIDE SEQUENCE [LARGE SCALE GENOMIC DNA]</scope>
    <source>
        <strain evidence="3">CCUG 63682</strain>
    </source>
</reference>
<evidence type="ECO:0000313" key="3">
    <source>
        <dbReference type="Proteomes" id="UP001595953"/>
    </source>
</evidence>
<sequence>MKEVNYILHLNAVFDQFSKDSRLNPSHISLYVALFQLWNSNHFPEEFFVNREEVMQLAKVGSKSTYHRCIKELSHWKYIVYYPSHNPYKGSRFKLFKFGTSTGQVVVHNRTKIETSTGQALVPIYKHIETIKNNKTLKKEKVENPENAPPHGGVREAGGGLKQNPTVPKMDNLKTTKNKNYNEPL</sequence>
<dbReference type="Proteomes" id="UP001595953">
    <property type="component" value="Unassembled WGS sequence"/>
</dbReference>
<feature type="region of interest" description="Disordered" evidence="1">
    <location>
        <begin position="136"/>
        <end position="185"/>
    </location>
</feature>
<organism evidence="2 3">
    <name type="scientific">Geojedonia litorea</name>
    <dbReference type="NCBI Taxonomy" id="1268269"/>
    <lineage>
        <taxon>Bacteria</taxon>
        <taxon>Pseudomonadati</taxon>
        <taxon>Bacteroidota</taxon>
        <taxon>Flavobacteriia</taxon>
        <taxon>Flavobacteriales</taxon>
        <taxon>Flavobacteriaceae</taxon>
        <taxon>Geojedonia</taxon>
    </lineage>
</organism>
<keyword evidence="3" id="KW-1185">Reference proteome</keyword>
<feature type="compositionally biased region" description="Polar residues" evidence="1">
    <location>
        <begin position="173"/>
        <end position="185"/>
    </location>
</feature>
<dbReference type="EMBL" id="JBHSGP010000024">
    <property type="protein sequence ID" value="MFC4723633.1"/>
    <property type="molecule type" value="Genomic_DNA"/>
</dbReference>
<proteinExistence type="predicted"/>
<evidence type="ECO:0008006" key="4">
    <source>
        <dbReference type="Google" id="ProtNLM"/>
    </source>
</evidence>
<comment type="caution">
    <text evidence="2">The sequence shown here is derived from an EMBL/GenBank/DDBJ whole genome shotgun (WGS) entry which is preliminary data.</text>
</comment>
<gene>
    <name evidence="2" type="ORF">ACFO5O_15005</name>
</gene>